<evidence type="ECO:0000256" key="2">
    <source>
        <dbReference type="SAM" id="MobiDB-lite"/>
    </source>
</evidence>
<organism evidence="5 6">
    <name type="scientific">Caenorhabditis auriculariae</name>
    <dbReference type="NCBI Taxonomy" id="2777116"/>
    <lineage>
        <taxon>Eukaryota</taxon>
        <taxon>Metazoa</taxon>
        <taxon>Ecdysozoa</taxon>
        <taxon>Nematoda</taxon>
        <taxon>Chromadorea</taxon>
        <taxon>Rhabditida</taxon>
        <taxon>Rhabditina</taxon>
        <taxon>Rhabditomorpha</taxon>
        <taxon>Rhabditoidea</taxon>
        <taxon>Rhabditidae</taxon>
        <taxon>Peloderinae</taxon>
        <taxon>Caenorhabditis</taxon>
    </lineage>
</organism>
<feature type="region of interest" description="Disordered" evidence="2">
    <location>
        <begin position="116"/>
        <end position="136"/>
    </location>
</feature>
<dbReference type="FunFam" id="1.10.260.100:FF:000001">
    <property type="entry name" value="Ubiquilin 1"/>
    <property type="match status" value="1"/>
</dbReference>
<dbReference type="Gene3D" id="3.10.20.90">
    <property type="entry name" value="Phosphatidylinositol 3-kinase Catalytic Subunit, Chain A, domain 1"/>
    <property type="match status" value="1"/>
</dbReference>
<gene>
    <name evidence="5" type="ORF">CAUJ_LOCUS130</name>
</gene>
<evidence type="ECO:0000259" key="4">
    <source>
        <dbReference type="PROSITE" id="PS50053"/>
    </source>
</evidence>
<feature type="region of interest" description="Disordered" evidence="2">
    <location>
        <begin position="254"/>
        <end position="309"/>
    </location>
</feature>
<sequence length="547" mass="60000">MCIVVSEDWLAVIAPPPFGLAASQRLRCFVEMAENEEDQLDNITLNAKTPTQTYTVKVRETTTISELKDKLIEIIPNATKEQLCVIYTGKILKDPETVTQHKIGNGHTVHIVVRSGQRAQPPPANPSAAAPAEPQIPRGGLPQMGDLMNNRDIMRQMLDTPLFQSMMNNQDLMRNILSSSPEVQRLIENNPEVGHLLNDPNIMRQTMEMIRNPNMFQEMMRNHDIAIRNLQGIPGGEAALERLYQDVQEPLLNSATSTLGGNPFASLRNQNAEAESRSQRAGVENTEALPNPWSSSTPSAPRNTAENSSAAAAGLGNISGMLNAPGMNSLMQQMMSDPNIRSQILSPEMMNTVRQGIESNPELMETILAANPAVQANPALRDSLRTRMPEMFNMVCCVDERFSRNNRSSFSMRSPEYMQAMANPRVVEALQQIQTSYDVLRREAPVLLGSFNNLGGLGGLAPNRPTDGASNRSGIDPMPQLEQLLGQMGFPSNNERAATANPEQMYATQLEQLSSMGFNNRAANIAALTAAFGDLNAAVERLLNSPQ</sequence>
<dbReference type="Pfam" id="PF23195">
    <property type="entry name" value="UBQLN1"/>
    <property type="match status" value="1"/>
</dbReference>
<dbReference type="InterPro" id="IPR006636">
    <property type="entry name" value="STI1_HS-bd"/>
</dbReference>
<comment type="caution">
    <text evidence="5">The sequence shown here is derived from an EMBL/GenBank/DDBJ whole genome shotgun (WGS) entry which is preliminary data.</text>
</comment>
<dbReference type="AlphaFoldDB" id="A0A8S1GML0"/>
<evidence type="ECO:0000259" key="3">
    <source>
        <dbReference type="PROSITE" id="PS50030"/>
    </source>
</evidence>
<feature type="domain" description="UBA" evidence="3">
    <location>
        <begin position="500"/>
        <end position="545"/>
    </location>
</feature>
<dbReference type="Pfam" id="PF00240">
    <property type="entry name" value="ubiquitin"/>
    <property type="match status" value="1"/>
</dbReference>
<feature type="region of interest" description="Disordered" evidence="2">
    <location>
        <begin position="458"/>
        <end position="477"/>
    </location>
</feature>
<dbReference type="SMART" id="SM00213">
    <property type="entry name" value="UBQ"/>
    <property type="match status" value="1"/>
</dbReference>
<name>A0A8S1GML0_9PELO</name>
<feature type="domain" description="Ubiquitin-like" evidence="4">
    <location>
        <begin position="43"/>
        <end position="114"/>
    </location>
</feature>
<dbReference type="PANTHER" id="PTHR10677:SF3">
    <property type="entry name" value="FI07626P-RELATED"/>
    <property type="match status" value="1"/>
</dbReference>
<dbReference type="InterPro" id="IPR029071">
    <property type="entry name" value="Ubiquitin-like_domsf"/>
</dbReference>
<feature type="compositionally biased region" description="Polar residues" evidence="2">
    <location>
        <begin position="292"/>
        <end position="309"/>
    </location>
</feature>
<dbReference type="FunFam" id="1.10.8.10:FF:000079">
    <property type="entry name" value="Ubiquitin family protein"/>
    <property type="match status" value="1"/>
</dbReference>
<dbReference type="SUPFAM" id="SSF54236">
    <property type="entry name" value="Ubiquitin-like"/>
    <property type="match status" value="1"/>
</dbReference>
<evidence type="ECO:0000313" key="5">
    <source>
        <dbReference type="EMBL" id="CAD6184211.1"/>
    </source>
</evidence>
<dbReference type="Gene3D" id="1.10.8.10">
    <property type="entry name" value="DNA helicase RuvA subunit, C-terminal domain"/>
    <property type="match status" value="1"/>
</dbReference>
<keyword evidence="6" id="KW-1185">Reference proteome</keyword>
<evidence type="ECO:0000256" key="1">
    <source>
        <dbReference type="ARBA" id="ARBA00071717"/>
    </source>
</evidence>
<dbReference type="InterPro" id="IPR000626">
    <property type="entry name" value="Ubiquitin-like_dom"/>
</dbReference>
<dbReference type="EMBL" id="CAJGYM010000001">
    <property type="protein sequence ID" value="CAD6184211.1"/>
    <property type="molecule type" value="Genomic_DNA"/>
</dbReference>
<evidence type="ECO:0000313" key="6">
    <source>
        <dbReference type="Proteomes" id="UP000835052"/>
    </source>
</evidence>
<proteinExistence type="predicted"/>
<reference evidence="5" key="1">
    <citation type="submission" date="2020-10" db="EMBL/GenBank/DDBJ databases">
        <authorList>
            <person name="Kikuchi T."/>
        </authorList>
    </citation>
    <scope>NUCLEOTIDE SEQUENCE</scope>
    <source>
        <strain evidence="5">NKZ352</strain>
    </source>
</reference>
<dbReference type="SMART" id="SM00727">
    <property type="entry name" value="STI1"/>
    <property type="match status" value="3"/>
</dbReference>
<dbReference type="PROSITE" id="PS50030">
    <property type="entry name" value="UBA"/>
    <property type="match status" value="1"/>
</dbReference>
<dbReference type="InterPro" id="IPR009060">
    <property type="entry name" value="UBA-like_sf"/>
</dbReference>
<dbReference type="OrthoDB" id="9450922at2759"/>
<dbReference type="InterPro" id="IPR015940">
    <property type="entry name" value="UBA"/>
</dbReference>
<dbReference type="SUPFAM" id="SSF46934">
    <property type="entry name" value="UBA-like"/>
    <property type="match status" value="1"/>
</dbReference>
<dbReference type="Proteomes" id="UP000835052">
    <property type="component" value="Unassembled WGS sequence"/>
</dbReference>
<dbReference type="SMART" id="SM00165">
    <property type="entry name" value="UBA"/>
    <property type="match status" value="1"/>
</dbReference>
<dbReference type="GO" id="GO:0005829">
    <property type="term" value="C:cytosol"/>
    <property type="evidence" value="ECO:0007669"/>
    <property type="project" value="TreeGrafter"/>
</dbReference>
<dbReference type="GO" id="GO:0006511">
    <property type="term" value="P:ubiquitin-dependent protein catabolic process"/>
    <property type="evidence" value="ECO:0007669"/>
    <property type="project" value="TreeGrafter"/>
</dbReference>
<dbReference type="PROSITE" id="PS50053">
    <property type="entry name" value="UBIQUITIN_2"/>
    <property type="match status" value="1"/>
</dbReference>
<dbReference type="GO" id="GO:0031593">
    <property type="term" value="F:polyubiquitin modification-dependent protein binding"/>
    <property type="evidence" value="ECO:0007669"/>
    <property type="project" value="TreeGrafter"/>
</dbReference>
<dbReference type="InterPro" id="IPR015496">
    <property type="entry name" value="Ubiquilin"/>
</dbReference>
<dbReference type="PANTHER" id="PTHR10677">
    <property type="entry name" value="UBIQUILIN"/>
    <property type="match status" value="1"/>
</dbReference>
<dbReference type="Gene3D" id="1.10.260.100">
    <property type="match status" value="1"/>
</dbReference>
<protein>
    <recommendedName>
        <fullName evidence="1">Ubiquilin</fullName>
    </recommendedName>
</protein>
<accession>A0A8S1GML0</accession>